<evidence type="ECO:0000256" key="3">
    <source>
        <dbReference type="ARBA" id="ARBA00023163"/>
    </source>
</evidence>
<evidence type="ECO:0000313" key="5">
    <source>
        <dbReference type="EMBL" id="SHH70753.1"/>
    </source>
</evidence>
<dbReference type="SMART" id="SM00345">
    <property type="entry name" value="HTH_GNTR"/>
    <property type="match status" value="1"/>
</dbReference>
<dbReference type="SUPFAM" id="SSF46785">
    <property type="entry name" value="Winged helix' DNA-binding domain"/>
    <property type="match status" value="1"/>
</dbReference>
<protein>
    <submittedName>
        <fullName evidence="5">DNA-binding transcriptional regulator, GntR family</fullName>
    </submittedName>
</protein>
<dbReference type="InterPro" id="IPR036388">
    <property type="entry name" value="WH-like_DNA-bd_sf"/>
</dbReference>
<dbReference type="SUPFAM" id="SSF48008">
    <property type="entry name" value="GntR ligand-binding domain-like"/>
    <property type="match status" value="1"/>
</dbReference>
<dbReference type="InterPro" id="IPR000524">
    <property type="entry name" value="Tscrpt_reg_HTH_GntR"/>
</dbReference>
<dbReference type="InterPro" id="IPR036390">
    <property type="entry name" value="WH_DNA-bd_sf"/>
</dbReference>
<dbReference type="RefSeq" id="WP_073374848.1">
    <property type="nucleotide sequence ID" value="NZ_FQXS01000007.1"/>
</dbReference>
<evidence type="ECO:0000313" key="6">
    <source>
        <dbReference type="Proteomes" id="UP000184139"/>
    </source>
</evidence>
<dbReference type="GO" id="GO:0003677">
    <property type="term" value="F:DNA binding"/>
    <property type="evidence" value="ECO:0007669"/>
    <property type="project" value="UniProtKB-KW"/>
</dbReference>
<dbReference type="CDD" id="cd07377">
    <property type="entry name" value="WHTH_GntR"/>
    <property type="match status" value="1"/>
</dbReference>
<dbReference type="PROSITE" id="PS50949">
    <property type="entry name" value="HTH_GNTR"/>
    <property type="match status" value="1"/>
</dbReference>
<dbReference type="PANTHER" id="PTHR43537">
    <property type="entry name" value="TRANSCRIPTIONAL REGULATOR, GNTR FAMILY"/>
    <property type="match status" value="1"/>
</dbReference>
<evidence type="ECO:0000256" key="1">
    <source>
        <dbReference type="ARBA" id="ARBA00023015"/>
    </source>
</evidence>
<dbReference type="OrthoDB" id="5499567at2"/>
<keyword evidence="3" id="KW-0804">Transcription</keyword>
<dbReference type="InterPro" id="IPR011711">
    <property type="entry name" value="GntR_C"/>
</dbReference>
<dbReference type="GO" id="GO:0003700">
    <property type="term" value="F:DNA-binding transcription factor activity"/>
    <property type="evidence" value="ECO:0007669"/>
    <property type="project" value="InterPro"/>
</dbReference>
<keyword evidence="1" id="KW-0805">Transcription regulation</keyword>
<sequence>MRQQLEKKREDLEKLRRYLSSKPRDLLLFEFLLQKNCKTSDVLKIRVDDLSSCQENERLVNSTWSEGEGPVLTTAIKRAFNQLLMQGEVGASDLLFRSRKGGRQLTTTSVSRLIHTTLERTALKHYRGLPELRQKLGPLTIDRVPNASITENESGSLSSVKTASIQKLVYKDLVQHIIRGTIPPGQKLFPEKIARQMHVSTTPVREALSRLEAKGFAVHHPQRGWVVSELSQTKLKEILDLRILLECEAISRAAKNIAPETLKQLKHVKETIEHIDQDRDPLGFHEANRQFHLLAYKDCGSAKMLDIIKELWDLSSPYYQILFRQSLVPKPTSGINHHYQIIKALQAGDSQEAREWLKKDIEQPADFVFRLFDMYARSIE</sequence>
<dbReference type="STRING" id="1121409.SAMN02745124_01520"/>
<dbReference type="AlphaFoldDB" id="A0A1M5V744"/>
<dbReference type="SUPFAM" id="SSF56349">
    <property type="entry name" value="DNA breaking-rejoining enzymes"/>
    <property type="match status" value="1"/>
</dbReference>
<dbReference type="PANTHER" id="PTHR43537:SF5">
    <property type="entry name" value="UXU OPERON TRANSCRIPTIONAL REGULATOR"/>
    <property type="match status" value="1"/>
</dbReference>
<evidence type="ECO:0000259" key="4">
    <source>
        <dbReference type="PROSITE" id="PS50949"/>
    </source>
</evidence>
<dbReference type="InterPro" id="IPR011010">
    <property type="entry name" value="DNA_brk_join_enz"/>
</dbReference>
<gene>
    <name evidence="5" type="ORF">SAMN02745124_01520</name>
</gene>
<keyword evidence="6" id="KW-1185">Reference proteome</keyword>
<reference evidence="5 6" key="1">
    <citation type="submission" date="2016-11" db="EMBL/GenBank/DDBJ databases">
        <authorList>
            <person name="Jaros S."/>
            <person name="Januszkiewicz K."/>
            <person name="Wedrychowicz H."/>
        </authorList>
    </citation>
    <scope>NUCLEOTIDE SEQUENCE [LARGE SCALE GENOMIC DNA]</scope>
    <source>
        <strain evidence="5 6">DSM 9705</strain>
    </source>
</reference>
<dbReference type="Pfam" id="PF00392">
    <property type="entry name" value="GntR"/>
    <property type="match status" value="1"/>
</dbReference>
<dbReference type="Gene3D" id="1.20.120.530">
    <property type="entry name" value="GntR ligand-binding domain-like"/>
    <property type="match status" value="1"/>
</dbReference>
<accession>A0A1M5V744</accession>
<dbReference type="Proteomes" id="UP000184139">
    <property type="component" value="Unassembled WGS sequence"/>
</dbReference>
<dbReference type="SMART" id="SM00895">
    <property type="entry name" value="FCD"/>
    <property type="match status" value="1"/>
</dbReference>
<name>A0A1M5V744_9BACT</name>
<dbReference type="InterPro" id="IPR008920">
    <property type="entry name" value="TF_FadR/GntR_C"/>
</dbReference>
<dbReference type="Pfam" id="PF07729">
    <property type="entry name" value="FCD"/>
    <property type="match status" value="1"/>
</dbReference>
<dbReference type="EMBL" id="FQXS01000007">
    <property type="protein sequence ID" value="SHH70753.1"/>
    <property type="molecule type" value="Genomic_DNA"/>
</dbReference>
<evidence type="ECO:0000256" key="2">
    <source>
        <dbReference type="ARBA" id="ARBA00023125"/>
    </source>
</evidence>
<keyword evidence="2 5" id="KW-0238">DNA-binding</keyword>
<feature type="domain" description="HTH gntR-type" evidence="4">
    <location>
        <begin position="163"/>
        <end position="230"/>
    </location>
</feature>
<dbReference type="Gene3D" id="1.10.10.10">
    <property type="entry name" value="Winged helix-like DNA-binding domain superfamily/Winged helix DNA-binding domain"/>
    <property type="match status" value="1"/>
</dbReference>
<organism evidence="5 6">
    <name type="scientific">Desulfofustis glycolicus DSM 9705</name>
    <dbReference type="NCBI Taxonomy" id="1121409"/>
    <lineage>
        <taxon>Bacteria</taxon>
        <taxon>Pseudomonadati</taxon>
        <taxon>Thermodesulfobacteriota</taxon>
        <taxon>Desulfobulbia</taxon>
        <taxon>Desulfobulbales</taxon>
        <taxon>Desulfocapsaceae</taxon>
        <taxon>Desulfofustis</taxon>
    </lineage>
</organism>
<proteinExistence type="predicted"/>